<dbReference type="PANTHER" id="PTHR31025:SF9">
    <property type="entry name" value="SI:DKEY-286J15.1"/>
    <property type="match status" value="1"/>
</dbReference>
<gene>
    <name evidence="1" type="ORF">PACLA_8A076525</name>
</gene>
<dbReference type="Proteomes" id="UP001152795">
    <property type="component" value="Unassembled WGS sequence"/>
</dbReference>
<dbReference type="PROSITE" id="PS51339">
    <property type="entry name" value="PPASE_MYOTUBULARIN"/>
    <property type="match status" value="1"/>
</dbReference>
<organism evidence="1 2">
    <name type="scientific">Paramuricea clavata</name>
    <name type="common">Red gorgonian</name>
    <name type="synonym">Violescent sea-whip</name>
    <dbReference type="NCBI Taxonomy" id="317549"/>
    <lineage>
        <taxon>Eukaryota</taxon>
        <taxon>Metazoa</taxon>
        <taxon>Cnidaria</taxon>
        <taxon>Anthozoa</taxon>
        <taxon>Octocorallia</taxon>
        <taxon>Malacalcyonacea</taxon>
        <taxon>Plexauridae</taxon>
        <taxon>Paramuricea</taxon>
    </lineage>
</organism>
<dbReference type="AlphaFoldDB" id="A0A6S7IJ43"/>
<dbReference type="InterPro" id="IPR010569">
    <property type="entry name" value="Myotubularin-like_Pase_dom"/>
</dbReference>
<reference evidence="1" key="1">
    <citation type="submission" date="2020-04" db="EMBL/GenBank/DDBJ databases">
        <authorList>
            <person name="Alioto T."/>
            <person name="Alioto T."/>
            <person name="Gomez Garrido J."/>
        </authorList>
    </citation>
    <scope>NUCLEOTIDE SEQUENCE</scope>
    <source>
        <strain evidence="1">A484AB</strain>
    </source>
</reference>
<accession>A0A6S7IJ43</accession>
<dbReference type="EMBL" id="CACRXK020005323">
    <property type="protein sequence ID" value="CAB4005822.1"/>
    <property type="molecule type" value="Genomic_DNA"/>
</dbReference>
<name>A0A6S7IJ43_PARCT</name>
<evidence type="ECO:0000313" key="1">
    <source>
        <dbReference type="EMBL" id="CAB4005822.1"/>
    </source>
</evidence>
<comment type="caution">
    <text evidence="1">The sequence shown here is derived from an EMBL/GenBank/DDBJ whole genome shotgun (WGS) entry which is preliminary data.</text>
</comment>
<keyword evidence="2" id="KW-1185">Reference proteome</keyword>
<protein>
    <submittedName>
        <fullName evidence="1">Uncharacterized protein</fullName>
    </submittedName>
</protein>
<evidence type="ECO:0000313" key="2">
    <source>
        <dbReference type="Proteomes" id="UP001152795"/>
    </source>
</evidence>
<sequence>MNIAISLLPCILPTGRNGKKRCSIDEAMRSFLDVKLASQTNFQIMLKIGTNMPKLLEEASQSPFILAIDARESPNQVFVAVDRQGLEQPSLVKAVDVCFKLFYILDVHYPWQCAVTWEFIQKVLYGIEDKLKGKTSPAVIAMRAALNKLL</sequence>
<dbReference type="OrthoDB" id="7698488at2759"/>
<proteinExistence type="predicted"/>
<dbReference type="PANTHER" id="PTHR31025">
    <property type="entry name" value="SI:CH211-196P9.1-RELATED"/>
    <property type="match status" value="1"/>
</dbReference>